<gene>
    <name evidence="4" type="primary">atpE</name>
    <name evidence="5" type="ORF">E6G98_09145</name>
</gene>
<dbReference type="EMBL" id="VBAI01000155">
    <property type="protein sequence ID" value="TMJ09640.1"/>
    <property type="molecule type" value="Genomic_DNA"/>
</dbReference>
<keyword evidence="3 4" id="KW-0406">Ion transport</keyword>
<dbReference type="HAMAP" id="MF_00311">
    <property type="entry name" value="ATP_synth_E_arch"/>
    <property type="match status" value="1"/>
</dbReference>
<dbReference type="GO" id="GO:0046961">
    <property type="term" value="F:proton-transporting ATPase activity, rotational mechanism"/>
    <property type="evidence" value="ECO:0007669"/>
    <property type="project" value="InterPro"/>
</dbReference>
<organism evidence="5 6">
    <name type="scientific">Candidatus Segetimicrobium genomatis</name>
    <dbReference type="NCBI Taxonomy" id="2569760"/>
    <lineage>
        <taxon>Bacteria</taxon>
        <taxon>Bacillati</taxon>
        <taxon>Candidatus Sysuimicrobiota</taxon>
        <taxon>Candidatus Sysuimicrobiia</taxon>
        <taxon>Candidatus Sysuimicrobiales</taxon>
        <taxon>Candidatus Segetimicrobiaceae</taxon>
        <taxon>Candidatus Segetimicrobium</taxon>
    </lineage>
</organism>
<keyword evidence="4" id="KW-0066">ATP synthesis</keyword>
<dbReference type="GO" id="GO:0046933">
    <property type="term" value="F:proton-transporting ATP synthase activity, rotational mechanism"/>
    <property type="evidence" value="ECO:0007669"/>
    <property type="project" value="UniProtKB-UniRule"/>
</dbReference>
<dbReference type="PANTHER" id="PTHR45715">
    <property type="entry name" value="ATPASE H+-TRANSPORTING V1 SUBUNIT E1A-RELATED"/>
    <property type="match status" value="1"/>
</dbReference>
<evidence type="ECO:0000256" key="4">
    <source>
        <dbReference type="HAMAP-Rule" id="MF_00311"/>
    </source>
</evidence>
<dbReference type="InterPro" id="IPR038495">
    <property type="entry name" value="ATPase_E_C"/>
</dbReference>
<accession>A0A537LNT6</accession>
<name>A0A537LNT6_9BACT</name>
<evidence type="ECO:0000313" key="6">
    <source>
        <dbReference type="Proteomes" id="UP000315217"/>
    </source>
</evidence>
<dbReference type="Proteomes" id="UP000315217">
    <property type="component" value="Unassembled WGS sequence"/>
</dbReference>
<dbReference type="InterPro" id="IPR002842">
    <property type="entry name" value="ATPase_V1_Esu"/>
</dbReference>
<dbReference type="GO" id="GO:0033178">
    <property type="term" value="C:proton-transporting two-sector ATPase complex, catalytic domain"/>
    <property type="evidence" value="ECO:0007669"/>
    <property type="project" value="InterPro"/>
</dbReference>
<dbReference type="Pfam" id="PF01991">
    <property type="entry name" value="vATP-synt_E"/>
    <property type="match status" value="1"/>
</dbReference>
<keyword evidence="4" id="KW-0375">Hydrogen ion transport</keyword>
<evidence type="ECO:0000256" key="1">
    <source>
        <dbReference type="ARBA" id="ARBA00005901"/>
    </source>
</evidence>
<dbReference type="Gene3D" id="3.30.2320.30">
    <property type="entry name" value="ATP synthase, E subunit, C-terminal"/>
    <property type="match status" value="1"/>
</dbReference>
<comment type="function">
    <text evidence="4">Produces ATP from ADP in the presence of a proton gradient across the membrane.</text>
</comment>
<keyword evidence="2 4" id="KW-0813">Transport</keyword>
<dbReference type="GO" id="GO:0042777">
    <property type="term" value="P:proton motive force-driven plasma membrane ATP synthesis"/>
    <property type="evidence" value="ECO:0007669"/>
    <property type="project" value="UniProtKB-UniRule"/>
</dbReference>
<evidence type="ECO:0000256" key="2">
    <source>
        <dbReference type="ARBA" id="ARBA00022448"/>
    </source>
</evidence>
<evidence type="ECO:0000256" key="3">
    <source>
        <dbReference type="ARBA" id="ARBA00023065"/>
    </source>
</evidence>
<reference evidence="5 6" key="1">
    <citation type="journal article" date="2019" name="Nat. Microbiol.">
        <title>Mediterranean grassland soil C-N compound turnover is dependent on rainfall and depth, and is mediated by genomically divergent microorganisms.</title>
        <authorList>
            <person name="Diamond S."/>
            <person name="Andeer P.F."/>
            <person name="Li Z."/>
            <person name="Crits-Christoph A."/>
            <person name="Burstein D."/>
            <person name="Anantharaman K."/>
            <person name="Lane K.R."/>
            <person name="Thomas B.C."/>
            <person name="Pan C."/>
            <person name="Northen T.R."/>
            <person name="Banfield J.F."/>
        </authorList>
    </citation>
    <scope>NUCLEOTIDE SEQUENCE [LARGE SCALE GENOMIC DNA]</scope>
    <source>
        <strain evidence="5">NP_1</strain>
    </source>
</reference>
<proteinExistence type="inferred from homology"/>
<evidence type="ECO:0000313" key="5">
    <source>
        <dbReference type="EMBL" id="TMJ09640.1"/>
    </source>
</evidence>
<protein>
    <recommendedName>
        <fullName evidence="4">V-type proton ATPase subunit E</fullName>
    </recommendedName>
    <alternativeName>
        <fullName evidence="4">V-ATPase subunit E</fullName>
    </alternativeName>
</protein>
<comment type="caution">
    <text evidence="5">The sequence shown here is derived from an EMBL/GenBank/DDBJ whole genome shotgun (WGS) entry which is preliminary data.</text>
</comment>
<dbReference type="AlphaFoldDB" id="A0A537LNT6"/>
<sequence length="192" mass="20904">MSSELITILEKEAAGEIDRILGEARVQAERVVAEATRQAQEYLAAQRQQLEAERQAAKVRALSAAQVRASALVLQAKDEALHEVLSVAEEELARVQQDKARYGPILRGLIREASGALSGRMTVEANPKDLDLAKQAVRDLKLDAEVKAADDVSGGVRLIADDSRFIVENTLASRVERVKTLLAPEIATLLWG</sequence>
<dbReference type="Gene3D" id="1.20.5.620">
    <property type="entry name" value="F1F0 ATP synthase subunit B, membrane domain"/>
    <property type="match status" value="1"/>
</dbReference>
<dbReference type="GO" id="GO:0005524">
    <property type="term" value="F:ATP binding"/>
    <property type="evidence" value="ECO:0007669"/>
    <property type="project" value="UniProtKB-UniRule"/>
</dbReference>
<dbReference type="SUPFAM" id="SSF160527">
    <property type="entry name" value="V-type ATPase subunit E-like"/>
    <property type="match status" value="1"/>
</dbReference>
<comment type="similarity">
    <text evidence="1 4">Belongs to the V-ATPase E subunit family.</text>
</comment>